<evidence type="ECO:0000259" key="3">
    <source>
        <dbReference type="Pfam" id="PF25137"/>
    </source>
</evidence>
<dbReference type="PANTHER" id="PTHR43633:SF1">
    <property type="entry name" value="ALCOHOL DEHYDROGENASE YQHD"/>
    <property type="match status" value="1"/>
</dbReference>
<accession>A0ABP9U9M6</accession>
<dbReference type="InterPro" id="IPR001670">
    <property type="entry name" value="ADH_Fe/GldA"/>
</dbReference>
<evidence type="ECO:0000259" key="2">
    <source>
        <dbReference type="Pfam" id="PF00465"/>
    </source>
</evidence>
<sequence length="387" mass="43221">MTEIDLTPQYAFGTNATKALDTFIKKNHFDSVLVLLGKTSSVKSGAWEQVLKVLEENNTKYVEYKDVKSNPRDFDIIKAAKLGIENKVQFVIALGGGSIMDTAKVVTTFISNPDLNDVRAFFEDQSIAKNLPIPVVTIPLTAATASENNAFVVINLTDKAETEKVFYKIPACIPSLCIQDPNYIKTNSDWHVAAGLFDAFCHNEEQYFGRDTFSWTQKFQFMNTDNLLEHGPEFLKDRNNDVAASNLLWTASMSFNPLSGFNSDADWSVHALEHALSAKWDVTHGAGLALVMPTYLKLRSAKEAWFREKAIVWAKSTFGVDTIEAMLEKLTEFIGSIGLPLKWSDFKEIGQKPTAEEIHSLVGIVRRTVNPAIDDEFIYQVFDSIPA</sequence>
<dbReference type="Pfam" id="PF25137">
    <property type="entry name" value="ADH_Fe_C"/>
    <property type="match status" value="1"/>
</dbReference>
<dbReference type="Gene3D" id="3.40.50.1970">
    <property type="match status" value="1"/>
</dbReference>
<feature type="domain" description="Fe-containing alcohol dehydrogenase-like C-terminal" evidence="3">
    <location>
        <begin position="193"/>
        <end position="343"/>
    </location>
</feature>
<evidence type="ECO:0000256" key="1">
    <source>
        <dbReference type="ARBA" id="ARBA00023002"/>
    </source>
</evidence>
<dbReference type="RefSeq" id="WP_353289986.1">
    <property type="nucleotide sequence ID" value="NZ_BAABQM010000003.1"/>
</dbReference>
<protein>
    <submittedName>
        <fullName evidence="4">Iron-containing alcohol dehydrogenase</fullName>
    </submittedName>
</protein>
<dbReference type="InterPro" id="IPR056798">
    <property type="entry name" value="ADH_Fe_C"/>
</dbReference>
<name>A0ABP9U9M6_9BACT</name>
<evidence type="ECO:0000313" key="5">
    <source>
        <dbReference type="Proteomes" id="UP001449582"/>
    </source>
</evidence>
<keyword evidence="1" id="KW-0560">Oxidoreductase</keyword>
<reference evidence="4" key="1">
    <citation type="submission" date="2024-02" db="EMBL/GenBank/DDBJ databases">
        <title>Draft genome sequence of new strains in genus Ureaplasma.</title>
        <authorList>
            <person name="Nakajima Y."/>
            <person name="Segawa T."/>
        </authorList>
    </citation>
    <scope>NUCLEOTIDE SEQUENCE [LARGE SCALE GENOMIC DNA]</scope>
    <source>
        <strain evidence="4">OM1</strain>
    </source>
</reference>
<dbReference type="PANTHER" id="PTHR43633">
    <property type="entry name" value="ALCOHOL DEHYDROGENASE YQHD"/>
    <property type="match status" value="1"/>
</dbReference>
<dbReference type="PROSITE" id="PS00060">
    <property type="entry name" value="ADH_IRON_2"/>
    <property type="match status" value="1"/>
</dbReference>
<keyword evidence="5" id="KW-1185">Reference proteome</keyword>
<evidence type="ECO:0000313" key="4">
    <source>
        <dbReference type="EMBL" id="GAA5414826.1"/>
    </source>
</evidence>
<feature type="domain" description="Alcohol dehydrogenase iron-type/glycerol dehydrogenase GldA" evidence="2">
    <location>
        <begin position="9"/>
        <end position="181"/>
    </location>
</feature>
<dbReference type="InterPro" id="IPR044731">
    <property type="entry name" value="BDH-like"/>
</dbReference>
<dbReference type="Pfam" id="PF00465">
    <property type="entry name" value="Fe-ADH"/>
    <property type="match status" value="1"/>
</dbReference>
<dbReference type="SUPFAM" id="SSF56796">
    <property type="entry name" value="Dehydroquinate synthase-like"/>
    <property type="match status" value="1"/>
</dbReference>
<dbReference type="EMBL" id="BAABQM010000003">
    <property type="protein sequence ID" value="GAA5414826.1"/>
    <property type="molecule type" value="Genomic_DNA"/>
</dbReference>
<dbReference type="Proteomes" id="UP001449582">
    <property type="component" value="Unassembled WGS sequence"/>
</dbReference>
<proteinExistence type="predicted"/>
<dbReference type="Gene3D" id="1.20.1090.10">
    <property type="entry name" value="Dehydroquinate synthase-like - alpha domain"/>
    <property type="match status" value="1"/>
</dbReference>
<gene>
    <name evidence="4" type="ORF">UREOM_5370</name>
</gene>
<dbReference type="InterPro" id="IPR018211">
    <property type="entry name" value="ADH_Fe_CS"/>
</dbReference>
<organism evidence="4 5">
    <name type="scientific">Ureaplasma ceti</name>
    <dbReference type="NCBI Taxonomy" id="3119530"/>
    <lineage>
        <taxon>Bacteria</taxon>
        <taxon>Bacillati</taxon>
        <taxon>Mycoplasmatota</taxon>
        <taxon>Mycoplasmoidales</taxon>
        <taxon>Mycoplasmoidaceae</taxon>
        <taxon>Ureaplasma</taxon>
    </lineage>
</organism>
<comment type="caution">
    <text evidence="4">The sequence shown here is derived from an EMBL/GenBank/DDBJ whole genome shotgun (WGS) entry which is preliminary data.</text>
</comment>